<dbReference type="RefSeq" id="WP_192765149.1">
    <property type="nucleotide sequence ID" value="NZ_JADBEB010000001.1"/>
</dbReference>
<dbReference type="EMBL" id="JADBEB010000001">
    <property type="protein sequence ID" value="MBE1484852.1"/>
    <property type="molecule type" value="Genomic_DNA"/>
</dbReference>
<dbReference type="GO" id="GO:0003677">
    <property type="term" value="F:DNA binding"/>
    <property type="evidence" value="ECO:0007669"/>
    <property type="project" value="InterPro"/>
</dbReference>
<accession>A0A927LYI8</accession>
<protein>
    <recommendedName>
        <fullName evidence="1">HTH luxR-type domain-containing protein</fullName>
    </recommendedName>
</protein>
<evidence type="ECO:0000313" key="3">
    <source>
        <dbReference type="Proteomes" id="UP000649753"/>
    </source>
</evidence>
<sequence>MADEQVVTVRGEEELVRRAGHLFIGARTEFTCAATDLETWSRTTARMAITSGVRRQVADGLVVRKLYTSAALDTEEHRTHLRDAEAQGVRVRISPAPLPHETIIIDRRVMILAGPSDGAERTFSVTTAAGLIDGVRALFRVAWDAAEPVDAWLRGSGPRLDPADRLILRGLASGLTDEAAARRLGMPLRTYRRRVAELMRQLGSDSRFQAGVQVGKLGLNR</sequence>
<dbReference type="SMART" id="SM00421">
    <property type="entry name" value="HTH_LUXR"/>
    <property type="match status" value="1"/>
</dbReference>
<evidence type="ECO:0000313" key="2">
    <source>
        <dbReference type="EMBL" id="MBE1484852.1"/>
    </source>
</evidence>
<dbReference type="PANTHER" id="PTHR34293">
    <property type="entry name" value="HTH-TYPE TRANSCRIPTIONAL REGULATOR TRMBL2"/>
    <property type="match status" value="1"/>
</dbReference>
<dbReference type="GO" id="GO:0006355">
    <property type="term" value="P:regulation of DNA-templated transcription"/>
    <property type="evidence" value="ECO:0007669"/>
    <property type="project" value="InterPro"/>
</dbReference>
<dbReference type="InterPro" id="IPR016032">
    <property type="entry name" value="Sig_transdc_resp-reg_C-effctor"/>
</dbReference>
<comment type="caution">
    <text evidence="2">The sequence shown here is derived from an EMBL/GenBank/DDBJ whole genome shotgun (WGS) entry which is preliminary data.</text>
</comment>
<dbReference type="InterPro" id="IPR051797">
    <property type="entry name" value="TrmB-like"/>
</dbReference>
<proteinExistence type="predicted"/>
<evidence type="ECO:0000259" key="1">
    <source>
        <dbReference type="SMART" id="SM00421"/>
    </source>
</evidence>
<dbReference type="PANTHER" id="PTHR34293:SF1">
    <property type="entry name" value="HTH-TYPE TRANSCRIPTIONAL REGULATOR TRMBL2"/>
    <property type="match status" value="1"/>
</dbReference>
<feature type="domain" description="HTH luxR-type" evidence="1">
    <location>
        <begin position="157"/>
        <end position="214"/>
    </location>
</feature>
<reference evidence="2" key="1">
    <citation type="submission" date="2020-10" db="EMBL/GenBank/DDBJ databases">
        <title>Sequencing the genomes of 1000 actinobacteria strains.</title>
        <authorList>
            <person name="Klenk H.-P."/>
        </authorList>
    </citation>
    <scope>NUCLEOTIDE SEQUENCE</scope>
    <source>
        <strain evidence="2">DSM 46832</strain>
    </source>
</reference>
<dbReference type="AlphaFoldDB" id="A0A927LYI8"/>
<dbReference type="SUPFAM" id="SSF46894">
    <property type="entry name" value="C-terminal effector domain of the bipartite response regulators"/>
    <property type="match status" value="1"/>
</dbReference>
<dbReference type="Gene3D" id="1.10.10.10">
    <property type="entry name" value="Winged helix-like DNA-binding domain superfamily/Winged helix DNA-binding domain"/>
    <property type="match status" value="1"/>
</dbReference>
<gene>
    <name evidence="2" type="ORF">H4W31_000490</name>
</gene>
<dbReference type="InterPro" id="IPR036388">
    <property type="entry name" value="WH-like_DNA-bd_sf"/>
</dbReference>
<dbReference type="Proteomes" id="UP000649753">
    <property type="component" value="Unassembled WGS sequence"/>
</dbReference>
<name>A0A927LYI8_9ACTN</name>
<organism evidence="2 3">
    <name type="scientific">Plantactinospora soyae</name>
    <dbReference type="NCBI Taxonomy" id="1544732"/>
    <lineage>
        <taxon>Bacteria</taxon>
        <taxon>Bacillati</taxon>
        <taxon>Actinomycetota</taxon>
        <taxon>Actinomycetes</taxon>
        <taxon>Micromonosporales</taxon>
        <taxon>Micromonosporaceae</taxon>
        <taxon>Plantactinospora</taxon>
    </lineage>
</organism>
<keyword evidence="3" id="KW-1185">Reference proteome</keyword>
<dbReference type="InterPro" id="IPR000792">
    <property type="entry name" value="Tscrpt_reg_LuxR_C"/>
</dbReference>